<gene>
    <name evidence="1" type="ORF">ACFSCW_09370</name>
</gene>
<dbReference type="RefSeq" id="WP_380888623.1">
    <property type="nucleotide sequence ID" value="NZ_JBHUDY010000001.1"/>
</dbReference>
<reference evidence="2" key="1">
    <citation type="journal article" date="2019" name="Int. J. Syst. Evol. Microbiol.">
        <title>The Global Catalogue of Microorganisms (GCM) 10K type strain sequencing project: providing services to taxonomists for standard genome sequencing and annotation.</title>
        <authorList>
            <consortium name="The Broad Institute Genomics Platform"/>
            <consortium name="The Broad Institute Genome Sequencing Center for Infectious Disease"/>
            <person name="Wu L."/>
            <person name="Ma J."/>
        </authorList>
    </citation>
    <scope>NUCLEOTIDE SEQUENCE [LARGE SCALE GENOMIC DNA]</scope>
    <source>
        <strain evidence="2">CGMCC 1.16275</strain>
    </source>
</reference>
<protein>
    <recommendedName>
        <fullName evidence="3">Terminase</fullName>
    </recommendedName>
</protein>
<dbReference type="EMBL" id="JBHUDY010000001">
    <property type="protein sequence ID" value="MFD1612009.1"/>
    <property type="molecule type" value="Genomic_DNA"/>
</dbReference>
<name>A0ABW4I261_9SPHN</name>
<sequence>MTESPDAPLAFTSVPTNRARHDGWSAERQRIFIDQLARIGLVSAAARAVGMSAKSAYALRKRPGAESFAAAWDTAVDIGRFAAEMTAIDRVFSGEVRPVFYKGRKVGERVIHDNRLLLAVLRTRTAPKLTPFRDDVP</sequence>
<evidence type="ECO:0008006" key="3">
    <source>
        <dbReference type="Google" id="ProtNLM"/>
    </source>
</evidence>
<organism evidence="1 2">
    <name type="scientific">Sphingomonas tabacisoli</name>
    <dbReference type="NCBI Taxonomy" id="2249466"/>
    <lineage>
        <taxon>Bacteria</taxon>
        <taxon>Pseudomonadati</taxon>
        <taxon>Pseudomonadota</taxon>
        <taxon>Alphaproteobacteria</taxon>
        <taxon>Sphingomonadales</taxon>
        <taxon>Sphingomonadaceae</taxon>
        <taxon>Sphingomonas</taxon>
    </lineage>
</organism>
<proteinExistence type="predicted"/>
<evidence type="ECO:0000313" key="1">
    <source>
        <dbReference type="EMBL" id="MFD1612009.1"/>
    </source>
</evidence>
<comment type="caution">
    <text evidence="1">The sequence shown here is derived from an EMBL/GenBank/DDBJ whole genome shotgun (WGS) entry which is preliminary data.</text>
</comment>
<evidence type="ECO:0000313" key="2">
    <source>
        <dbReference type="Proteomes" id="UP001597115"/>
    </source>
</evidence>
<keyword evidence="2" id="KW-1185">Reference proteome</keyword>
<accession>A0ABW4I261</accession>
<dbReference type="Proteomes" id="UP001597115">
    <property type="component" value="Unassembled WGS sequence"/>
</dbReference>